<gene>
    <name evidence="1" type="ORF">F0562_005470</name>
</gene>
<organism evidence="1 2">
    <name type="scientific">Nyssa sinensis</name>
    <dbReference type="NCBI Taxonomy" id="561372"/>
    <lineage>
        <taxon>Eukaryota</taxon>
        <taxon>Viridiplantae</taxon>
        <taxon>Streptophyta</taxon>
        <taxon>Embryophyta</taxon>
        <taxon>Tracheophyta</taxon>
        <taxon>Spermatophyta</taxon>
        <taxon>Magnoliopsida</taxon>
        <taxon>eudicotyledons</taxon>
        <taxon>Gunneridae</taxon>
        <taxon>Pentapetalae</taxon>
        <taxon>asterids</taxon>
        <taxon>Cornales</taxon>
        <taxon>Nyssaceae</taxon>
        <taxon>Nyssa</taxon>
    </lineage>
</organism>
<keyword evidence="2" id="KW-1185">Reference proteome</keyword>
<dbReference type="Proteomes" id="UP000325577">
    <property type="component" value="Linkage Group LG2"/>
</dbReference>
<accession>A0A5J5ALX8</accession>
<protein>
    <submittedName>
        <fullName evidence="1">Uncharacterized protein</fullName>
    </submittedName>
</protein>
<evidence type="ECO:0000313" key="2">
    <source>
        <dbReference type="Proteomes" id="UP000325577"/>
    </source>
</evidence>
<name>A0A5J5ALX8_9ASTE</name>
<dbReference type="AlphaFoldDB" id="A0A5J5ALX8"/>
<dbReference type="OrthoDB" id="914038at2759"/>
<dbReference type="EMBL" id="CM018043">
    <property type="protein sequence ID" value="KAA8530762.1"/>
    <property type="molecule type" value="Genomic_DNA"/>
</dbReference>
<proteinExistence type="predicted"/>
<sequence>MVAAPTGTWDTEWHADTSATYHVTNDLNNLNLRNDDYQGTDQVQVGNGQGPASVVSTNGAKYYVSFLDDYSKFVCTRPNTTNPKPV</sequence>
<reference evidence="1 2" key="1">
    <citation type="submission" date="2019-09" db="EMBL/GenBank/DDBJ databases">
        <title>A chromosome-level genome assembly of the Chinese tupelo Nyssa sinensis.</title>
        <authorList>
            <person name="Yang X."/>
            <person name="Kang M."/>
            <person name="Yang Y."/>
            <person name="Xiong H."/>
            <person name="Wang M."/>
            <person name="Zhang Z."/>
            <person name="Wang Z."/>
            <person name="Wu H."/>
            <person name="Ma T."/>
            <person name="Liu J."/>
            <person name="Xi Z."/>
        </authorList>
    </citation>
    <scope>NUCLEOTIDE SEQUENCE [LARGE SCALE GENOMIC DNA]</scope>
    <source>
        <strain evidence="1">J267</strain>
        <tissue evidence="1">Leaf</tissue>
    </source>
</reference>
<evidence type="ECO:0000313" key="1">
    <source>
        <dbReference type="EMBL" id="KAA8530762.1"/>
    </source>
</evidence>